<dbReference type="AlphaFoldDB" id="A0A316UM10"/>
<sequence>MAQRLTFLVFLVVAAAEVAFLGAMVISVRWGGVVVCAGGEGWMYAAWIEEREEARGARRSGYWWSAGHFSCFRRGNMLCWSSNVSHALHRGRRRDRWPVHACIHGVDASMMMTSTGADERLSQLSIHPDAVRPLLDMP</sequence>
<organism evidence="2 3">
    <name type="scientific">Jaminaea rosea</name>
    <dbReference type="NCBI Taxonomy" id="1569628"/>
    <lineage>
        <taxon>Eukaryota</taxon>
        <taxon>Fungi</taxon>
        <taxon>Dikarya</taxon>
        <taxon>Basidiomycota</taxon>
        <taxon>Ustilaginomycotina</taxon>
        <taxon>Exobasidiomycetes</taxon>
        <taxon>Microstromatales</taxon>
        <taxon>Microstromatales incertae sedis</taxon>
        <taxon>Jaminaea</taxon>
    </lineage>
</organism>
<keyword evidence="1" id="KW-0732">Signal</keyword>
<evidence type="ECO:0000313" key="2">
    <source>
        <dbReference type="EMBL" id="PWN26322.1"/>
    </source>
</evidence>
<dbReference type="EMBL" id="KZ819672">
    <property type="protein sequence ID" value="PWN26322.1"/>
    <property type="molecule type" value="Genomic_DNA"/>
</dbReference>
<keyword evidence="3" id="KW-1185">Reference proteome</keyword>
<evidence type="ECO:0000256" key="1">
    <source>
        <dbReference type="SAM" id="SignalP"/>
    </source>
</evidence>
<evidence type="ECO:0008006" key="4">
    <source>
        <dbReference type="Google" id="ProtNLM"/>
    </source>
</evidence>
<dbReference type="RefSeq" id="XP_025360934.1">
    <property type="nucleotide sequence ID" value="XM_025509644.1"/>
</dbReference>
<gene>
    <name evidence="2" type="ORF">BDZ90DRAFT_52237</name>
</gene>
<name>A0A316UM10_9BASI</name>
<evidence type="ECO:0000313" key="3">
    <source>
        <dbReference type="Proteomes" id="UP000245884"/>
    </source>
</evidence>
<accession>A0A316UM10</accession>
<reference evidence="2 3" key="1">
    <citation type="journal article" date="2018" name="Mol. Biol. Evol.">
        <title>Broad Genomic Sampling Reveals a Smut Pathogenic Ancestry of the Fungal Clade Ustilaginomycotina.</title>
        <authorList>
            <person name="Kijpornyongpan T."/>
            <person name="Mondo S.J."/>
            <person name="Barry K."/>
            <person name="Sandor L."/>
            <person name="Lee J."/>
            <person name="Lipzen A."/>
            <person name="Pangilinan J."/>
            <person name="LaButti K."/>
            <person name="Hainaut M."/>
            <person name="Henrissat B."/>
            <person name="Grigoriev I.V."/>
            <person name="Spatafora J.W."/>
            <person name="Aime M.C."/>
        </authorList>
    </citation>
    <scope>NUCLEOTIDE SEQUENCE [LARGE SCALE GENOMIC DNA]</scope>
    <source>
        <strain evidence="2 3">MCA 5214</strain>
    </source>
</reference>
<feature type="signal peptide" evidence="1">
    <location>
        <begin position="1"/>
        <end position="16"/>
    </location>
</feature>
<dbReference type="GeneID" id="37031467"/>
<protein>
    <recommendedName>
        <fullName evidence="4">Secreted protein</fullName>
    </recommendedName>
</protein>
<dbReference type="Proteomes" id="UP000245884">
    <property type="component" value="Unassembled WGS sequence"/>
</dbReference>
<feature type="chain" id="PRO_5016268427" description="Secreted protein" evidence="1">
    <location>
        <begin position="17"/>
        <end position="138"/>
    </location>
</feature>
<proteinExistence type="predicted"/>